<dbReference type="GO" id="GO:0003755">
    <property type="term" value="F:peptidyl-prolyl cis-trans isomerase activity"/>
    <property type="evidence" value="ECO:0007669"/>
    <property type="project" value="InterPro"/>
</dbReference>
<dbReference type="InterPro" id="IPR046357">
    <property type="entry name" value="PPIase_dom_sf"/>
</dbReference>
<evidence type="ECO:0000256" key="1">
    <source>
        <dbReference type="SAM" id="MobiDB-lite"/>
    </source>
</evidence>
<feature type="compositionally biased region" description="Basic and acidic residues" evidence="1">
    <location>
        <begin position="230"/>
        <end position="241"/>
    </location>
</feature>
<name>A0A7J5APL7_9FLAO</name>
<feature type="compositionally biased region" description="Basic and acidic residues" evidence="1">
    <location>
        <begin position="253"/>
        <end position="274"/>
    </location>
</feature>
<dbReference type="AlphaFoldDB" id="A0A7J5APL7"/>
<dbReference type="SUPFAM" id="SSF54534">
    <property type="entry name" value="FKBP-like"/>
    <property type="match status" value="1"/>
</dbReference>
<keyword evidence="2" id="KW-0413">Isomerase</keyword>
<organism evidence="2 3">
    <name type="scientific">Tenacibaculum aiptasiae</name>
    <dbReference type="NCBI Taxonomy" id="426481"/>
    <lineage>
        <taxon>Bacteria</taxon>
        <taxon>Pseudomonadati</taxon>
        <taxon>Bacteroidota</taxon>
        <taxon>Flavobacteriia</taxon>
        <taxon>Flavobacteriales</taxon>
        <taxon>Flavobacteriaceae</taxon>
        <taxon>Tenacibaculum</taxon>
    </lineage>
</organism>
<reference evidence="2 3" key="1">
    <citation type="submission" date="2019-09" db="EMBL/GenBank/DDBJ databases">
        <authorList>
            <person name="Cao W.R."/>
        </authorList>
    </citation>
    <scope>NUCLEOTIDE SEQUENCE [LARGE SCALE GENOMIC DNA]</scope>
    <source>
        <strain evidence="3">a4</strain>
    </source>
</reference>
<proteinExistence type="predicted"/>
<accession>A0A7J5APL7</accession>
<evidence type="ECO:0000313" key="3">
    <source>
        <dbReference type="Proteomes" id="UP000467305"/>
    </source>
</evidence>
<dbReference type="EMBL" id="WAAU01000008">
    <property type="protein sequence ID" value="KAB1159507.1"/>
    <property type="molecule type" value="Genomic_DNA"/>
</dbReference>
<dbReference type="PROSITE" id="PS51257">
    <property type="entry name" value="PROKAR_LIPOPROTEIN"/>
    <property type="match status" value="1"/>
</dbReference>
<evidence type="ECO:0000313" key="2">
    <source>
        <dbReference type="EMBL" id="KAB1159507.1"/>
    </source>
</evidence>
<dbReference type="Proteomes" id="UP000467305">
    <property type="component" value="Unassembled WGS sequence"/>
</dbReference>
<dbReference type="Gene3D" id="3.10.50.40">
    <property type="match status" value="1"/>
</dbReference>
<comment type="caution">
    <text evidence="2">The sequence shown here is derived from an EMBL/GenBank/DDBJ whole genome shotgun (WGS) entry which is preliminary data.</text>
</comment>
<feature type="region of interest" description="Disordered" evidence="1">
    <location>
        <begin position="214"/>
        <end position="289"/>
    </location>
</feature>
<gene>
    <name evidence="2" type="ORF">F7018_04125</name>
</gene>
<dbReference type="RefSeq" id="WP_150898726.1">
    <property type="nucleotide sequence ID" value="NZ_WAAU01000008.1"/>
</dbReference>
<keyword evidence="3" id="KW-1185">Reference proteome</keyword>
<protein>
    <submittedName>
        <fullName evidence="2">Peptidylprolyl isomerase</fullName>
    </submittedName>
</protein>
<dbReference type="OrthoDB" id="1424215at2"/>
<sequence length="289" mass="32472">MIKFKHFFYAAIVSIILYSCGGSSSVANFDHAAQALIDNDSLIAFLKNNYYNATLDSVKVIDNGQTSLFDDPNLKTKEVKEGDVDYKLYYYVNRVGTPVLPTPQGFPTVVDSIYAKYRGQRIMRRDSLSPDFDNSTTWFMLSRVIRGWTYSFIHFKGGENITNNGPITYVNGGKGILFIPSGLGYREVGRAPILANENLLFYFELRDLVENTDEDRDGIPSIFEDLDGDGDPRNDDTDGDNRPNFTDLDDDGDGKLTKDEDANGDGDPRNDFSDPNKPTVPDYLNRDIK</sequence>